<sequence length="183" mass="19792">MATKSCLLLTKSSVSTRPGGTILAATSYEDPQGLVEAIEGTLEANTSKAKHFLKTNVLCLKPTVSIATLRSTNTNNQQIEVPDLTALPPLKALIRHSALDEAFTEAVNKPQSMDQGFYTHLFDLYDDVFVDIDQREDRIVLPRHALLIEYKMSLKAKKVIGGLASVIGGLIVIAVKAGEGSLN</sequence>
<dbReference type="Proteomes" id="UP001169217">
    <property type="component" value="Unassembled WGS sequence"/>
</dbReference>
<keyword evidence="2" id="KW-0378">Hydrolase</keyword>
<keyword evidence="3" id="KW-1185">Reference proteome</keyword>
<proteinExistence type="predicted"/>
<evidence type="ECO:0000313" key="3">
    <source>
        <dbReference type="Proteomes" id="UP001169217"/>
    </source>
</evidence>
<accession>A0ABQ9PTF6</accession>
<reference evidence="2" key="1">
    <citation type="submission" date="2023-04" db="EMBL/GenBank/DDBJ databases">
        <title>Colletotrichum limetticola genome sequence.</title>
        <authorList>
            <person name="Baroncelli R."/>
        </authorList>
    </citation>
    <scope>NUCLEOTIDE SEQUENCE</scope>
    <source>
        <strain evidence="2">KLA-Anderson</strain>
    </source>
</reference>
<dbReference type="GO" id="GO:0008237">
    <property type="term" value="F:metallopeptidase activity"/>
    <property type="evidence" value="ECO:0007669"/>
    <property type="project" value="UniProtKB-KW"/>
</dbReference>
<evidence type="ECO:0000313" key="2">
    <source>
        <dbReference type="EMBL" id="KAK0374825.1"/>
    </source>
</evidence>
<protein>
    <submittedName>
        <fullName evidence="2">Metalloprotease 1</fullName>
    </submittedName>
</protein>
<feature type="transmembrane region" description="Helical" evidence="1">
    <location>
        <begin position="159"/>
        <end position="178"/>
    </location>
</feature>
<dbReference type="EMBL" id="JARUPT010000234">
    <property type="protein sequence ID" value="KAK0374825.1"/>
    <property type="molecule type" value="Genomic_DNA"/>
</dbReference>
<keyword evidence="2" id="KW-0482">Metalloprotease</keyword>
<evidence type="ECO:0000256" key="1">
    <source>
        <dbReference type="SAM" id="Phobius"/>
    </source>
</evidence>
<keyword evidence="1" id="KW-1133">Transmembrane helix</keyword>
<keyword evidence="1" id="KW-0812">Transmembrane</keyword>
<comment type="caution">
    <text evidence="2">The sequence shown here is derived from an EMBL/GenBank/DDBJ whole genome shotgun (WGS) entry which is preliminary data.</text>
</comment>
<gene>
    <name evidence="2" type="ORF">CLIM01_07809</name>
</gene>
<keyword evidence="2" id="KW-0645">Protease</keyword>
<organism evidence="2 3">
    <name type="scientific">Colletotrichum limetticola</name>
    <dbReference type="NCBI Taxonomy" id="1209924"/>
    <lineage>
        <taxon>Eukaryota</taxon>
        <taxon>Fungi</taxon>
        <taxon>Dikarya</taxon>
        <taxon>Ascomycota</taxon>
        <taxon>Pezizomycotina</taxon>
        <taxon>Sordariomycetes</taxon>
        <taxon>Hypocreomycetidae</taxon>
        <taxon>Glomerellales</taxon>
        <taxon>Glomerellaceae</taxon>
        <taxon>Colletotrichum</taxon>
        <taxon>Colletotrichum acutatum species complex</taxon>
    </lineage>
</organism>
<keyword evidence="1" id="KW-0472">Membrane</keyword>
<name>A0ABQ9PTF6_9PEZI</name>